<sequence>MVYSLDVRFKPLYEIIGSLHAYVCRKSHKKLDLTPSWAKQVRQMITPELADVLDRVQIDGDWKLTYLLVHLCPGENVVDFVEWLKGMTAGELYELMSAYGNQFPDQMGEFRDHTVKLFEQWNDQYFRHIDPFILEGLQEQARARKEALQSADPIAFVDETTNGLSFAPVNGLEQLILMPQYHFQPINVIFSFGKVTICHYAARIYAEDEEFLAPHEYRMIRSVAEKSRLKILRYLNQGPRSFIEIVRHMELSKGITHDHIAKLRYAGMLSAHFEGETLTTYSLRTSALEQVHSKILGYIEQG</sequence>
<protein>
    <submittedName>
        <fullName evidence="3">Transcriptional regulator</fullName>
    </submittedName>
</protein>
<dbReference type="InterPro" id="IPR011991">
    <property type="entry name" value="ArsR-like_HTH"/>
</dbReference>
<dbReference type="InterPro" id="IPR036390">
    <property type="entry name" value="WH_DNA-bd_sf"/>
</dbReference>
<dbReference type="SUPFAM" id="SSF46785">
    <property type="entry name" value="Winged helix' DNA-binding domain"/>
    <property type="match status" value="1"/>
</dbReference>
<dbReference type="Gene3D" id="1.10.10.10">
    <property type="entry name" value="Winged helix-like DNA-binding domain superfamily/Winged helix DNA-binding domain"/>
    <property type="match status" value="1"/>
</dbReference>
<reference evidence="3 4" key="1">
    <citation type="submission" date="2021-04" db="EMBL/GenBank/DDBJ databases">
        <title>Paenibacillus sp. DLE-14 whole genome sequence.</title>
        <authorList>
            <person name="Ham Y.J."/>
        </authorList>
    </citation>
    <scope>NUCLEOTIDE SEQUENCE [LARGE SCALE GENOMIC DNA]</scope>
    <source>
        <strain evidence="3 4">DLE-14</strain>
    </source>
</reference>
<dbReference type="SMART" id="SM00418">
    <property type="entry name" value="HTH_ARSR"/>
    <property type="match status" value="1"/>
</dbReference>
<dbReference type="EMBL" id="JAGKSP010000012">
    <property type="protein sequence ID" value="MBP3965701.1"/>
    <property type="molecule type" value="Genomic_DNA"/>
</dbReference>
<dbReference type="Pfam" id="PF01022">
    <property type="entry name" value="HTH_5"/>
    <property type="match status" value="1"/>
</dbReference>
<dbReference type="InterPro" id="IPR001845">
    <property type="entry name" value="HTH_ArsR_DNA-bd_dom"/>
</dbReference>
<keyword evidence="4" id="KW-1185">Reference proteome</keyword>
<keyword evidence="1" id="KW-0238">DNA-binding</keyword>
<evidence type="ECO:0000259" key="2">
    <source>
        <dbReference type="SMART" id="SM00418"/>
    </source>
</evidence>
<dbReference type="RefSeq" id="WP_210662331.1">
    <property type="nucleotide sequence ID" value="NZ_JAGKSP010000012.1"/>
</dbReference>
<evidence type="ECO:0000313" key="3">
    <source>
        <dbReference type="EMBL" id="MBP3965701.1"/>
    </source>
</evidence>
<gene>
    <name evidence="3" type="ORF">I8J30_23570</name>
</gene>
<comment type="caution">
    <text evidence="3">The sequence shown here is derived from an EMBL/GenBank/DDBJ whole genome shotgun (WGS) entry which is preliminary data.</text>
</comment>
<feature type="domain" description="HTH arsR-type" evidence="2">
    <location>
        <begin position="218"/>
        <end position="297"/>
    </location>
</feature>
<name>A0ABS5CIM6_9BACL</name>
<dbReference type="CDD" id="cd00090">
    <property type="entry name" value="HTH_ARSR"/>
    <property type="match status" value="1"/>
</dbReference>
<proteinExistence type="predicted"/>
<accession>A0ABS5CIM6</accession>
<evidence type="ECO:0000313" key="4">
    <source>
        <dbReference type="Proteomes" id="UP000673394"/>
    </source>
</evidence>
<dbReference type="Proteomes" id="UP000673394">
    <property type="component" value="Unassembled WGS sequence"/>
</dbReference>
<evidence type="ECO:0000256" key="1">
    <source>
        <dbReference type="ARBA" id="ARBA00023125"/>
    </source>
</evidence>
<organism evidence="3 4">
    <name type="scientific">Paenibacillus lignilyticus</name>
    <dbReference type="NCBI Taxonomy" id="1172615"/>
    <lineage>
        <taxon>Bacteria</taxon>
        <taxon>Bacillati</taxon>
        <taxon>Bacillota</taxon>
        <taxon>Bacilli</taxon>
        <taxon>Bacillales</taxon>
        <taxon>Paenibacillaceae</taxon>
        <taxon>Paenibacillus</taxon>
    </lineage>
</organism>
<dbReference type="InterPro" id="IPR036388">
    <property type="entry name" value="WH-like_DNA-bd_sf"/>
</dbReference>